<protein>
    <submittedName>
        <fullName evidence="3">Excinuclease ABC subunit C</fullName>
    </submittedName>
</protein>
<dbReference type="Gene3D" id="3.40.1440.10">
    <property type="entry name" value="GIY-YIG endonuclease"/>
    <property type="match status" value="1"/>
</dbReference>
<dbReference type="RefSeq" id="WP_035325461.1">
    <property type="nucleotide sequence ID" value="NZ_CP015125.1"/>
</dbReference>
<dbReference type="PROSITE" id="PS50164">
    <property type="entry name" value="GIY_YIG"/>
    <property type="match status" value="1"/>
</dbReference>
<name>A0A0A2GT95_9FLAO</name>
<dbReference type="OrthoDB" id="1203060at2"/>
<gene>
    <name evidence="3" type="ORF">NV36_06055</name>
</gene>
<evidence type="ECO:0000256" key="1">
    <source>
        <dbReference type="ARBA" id="ARBA00007435"/>
    </source>
</evidence>
<evidence type="ECO:0000313" key="3">
    <source>
        <dbReference type="EMBL" id="KGO06442.1"/>
    </source>
</evidence>
<dbReference type="PANTHER" id="PTHR34477:SF5">
    <property type="entry name" value="BSL5627 PROTEIN"/>
    <property type="match status" value="1"/>
</dbReference>
<dbReference type="InterPro" id="IPR035901">
    <property type="entry name" value="GIY-YIG_endonuc_sf"/>
</dbReference>
<comment type="caution">
    <text evidence="3">The sequence shown here is derived from an EMBL/GenBank/DDBJ whole genome shotgun (WGS) entry which is preliminary data.</text>
</comment>
<accession>A0A0A2GT95</accession>
<evidence type="ECO:0000313" key="4">
    <source>
        <dbReference type="Proteomes" id="UP000030140"/>
    </source>
</evidence>
<dbReference type="InterPro" id="IPR050190">
    <property type="entry name" value="UPF0213_domain"/>
</dbReference>
<reference evidence="3 4" key="1">
    <citation type="submission" date="2014-10" db="EMBL/GenBank/DDBJ databases">
        <title>Draft genome sequence of the proteorhodopsin-containing marine bacterium Dokdonia donghaensis.</title>
        <authorList>
            <person name="Gomez-Consarnau L."/>
            <person name="Gonzalez J.M."/>
            <person name="Riedel T."/>
            <person name="Jaenicke S."/>
            <person name="Wagner-Doebler I."/>
            <person name="Fuhrman J.A."/>
        </authorList>
    </citation>
    <scope>NUCLEOTIDE SEQUENCE [LARGE SCALE GENOMIC DNA]</scope>
    <source>
        <strain evidence="3 4">DSW-1</strain>
    </source>
</reference>
<dbReference type="EMBL" id="JSAQ01000001">
    <property type="protein sequence ID" value="KGO06442.1"/>
    <property type="molecule type" value="Genomic_DNA"/>
</dbReference>
<sequence>MNYYVYILFSPHLNRYYIGSTNNVENRLKKHLSSSKGFTSKAKDWEIKYTETFTTRSEAVQRELQIKKWKSRVMIEKLIKGDL</sequence>
<dbReference type="PANTHER" id="PTHR34477">
    <property type="entry name" value="UPF0213 PROTEIN YHBQ"/>
    <property type="match status" value="1"/>
</dbReference>
<feature type="domain" description="GIY-YIG" evidence="2">
    <location>
        <begin position="1"/>
        <end position="77"/>
    </location>
</feature>
<keyword evidence="4" id="KW-1185">Reference proteome</keyword>
<dbReference type="InterPro" id="IPR000305">
    <property type="entry name" value="GIY-YIG_endonuc"/>
</dbReference>
<comment type="similarity">
    <text evidence="1">Belongs to the UPF0213 family.</text>
</comment>
<proteinExistence type="inferred from homology"/>
<dbReference type="SUPFAM" id="SSF82771">
    <property type="entry name" value="GIY-YIG endonuclease"/>
    <property type="match status" value="1"/>
</dbReference>
<dbReference type="Pfam" id="PF01541">
    <property type="entry name" value="GIY-YIG"/>
    <property type="match status" value="1"/>
</dbReference>
<evidence type="ECO:0000259" key="2">
    <source>
        <dbReference type="PROSITE" id="PS50164"/>
    </source>
</evidence>
<dbReference type="Proteomes" id="UP000030140">
    <property type="component" value="Unassembled WGS sequence"/>
</dbReference>
<dbReference type="AlphaFoldDB" id="A0A0A2GT95"/>
<organism evidence="3 4">
    <name type="scientific">Dokdonia donghaensis DSW-1</name>
    <dbReference type="NCBI Taxonomy" id="1300343"/>
    <lineage>
        <taxon>Bacteria</taxon>
        <taxon>Pseudomonadati</taxon>
        <taxon>Bacteroidota</taxon>
        <taxon>Flavobacteriia</taxon>
        <taxon>Flavobacteriales</taxon>
        <taxon>Flavobacteriaceae</taxon>
        <taxon>Dokdonia</taxon>
    </lineage>
</organism>
<dbReference type="CDD" id="cd10449">
    <property type="entry name" value="GIY-YIG_SLX1_like"/>
    <property type="match status" value="1"/>
</dbReference>